<feature type="compositionally biased region" description="Acidic residues" evidence="3">
    <location>
        <begin position="432"/>
        <end position="459"/>
    </location>
</feature>
<comment type="caution">
    <text evidence="6">The sequence shown here is derived from an EMBL/GenBank/DDBJ whole genome shotgun (WGS) entry which is preliminary data.</text>
</comment>
<dbReference type="Pfam" id="PF01031">
    <property type="entry name" value="Dynamin_M"/>
    <property type="match status" value="1"/>
</dbReference>
<feature type="compositionally biased region" description="Gly residues" evidence="3">
    <location>
        <begin position="994"/>
        <end position="1008"/>
    </location>
</feature>
<dbReference type="PROSITE" id="PS51718">
    <property type="entry name" value="G_DYNAMIN_2"/>
    <property type="match status" value="1"/>
</dbReference>
<evidence type="ECO:0000259" key="4">
    <source>
        <dbReference type="PROSITE" id="PS51388"/>
    </source>
</evidence>
<sequence length="1008" mass="109865">MESLETPPPPQVVLDADSLAQLNNPESKALLDTIDNLREIHVGDIVNLPQIIVVGDQSSGKSSVLEAISRVRFPVDGDLCTRFATELVLRRASETAVQVSIQFADGTPEPAGHGDAVDPPFHREAFNREALPDIIRDAKVRMGIREGGTKRFSRDILRVEISAPDVYPLTLVDLPGIFHSATADQNQADKEVVDQLVASYMNQPKSIILAVVAANNQLANQVVLQVAQRHDPSRERTIGVITKPDLAGPGSANERKYLDLAKGLESMHKLTLGWYVLRNPSESERSSGDDARDAIEHRFFRSGAWSSILPANRGVESLRKRLSKVLLDHIRTNLPGLIHEIEANLRTRQEALDRLGSSRSTTEELRSYLLGIAEDFQRLARDGIEGRYSNEDFFGGIDEKETKLRAKLRNRNRAFDAVMKVKGARYKILWDDGDAADENPDDDDGNDDDDYDNDDDDDDSPKFPAYLQELIDEYGVPHPEAKRETELNAELQSQASFNQGREFPGEANSELALQLFKKQAKPWKEIAWTHLRQVLKVSQEFVEEAFAHIIGADETTLRAVLSDCVDPFFVEREELLRQKLLELLLPYEKGYGLPLEDEFSVKMEEKTLRRLAGRLVDRLGEVHPELFRPNARLSRQMLQRAVRDLRQAERDKFATSRVIDMAISHYEASRKAFPKFPFRMSLRTFVDNVINLAVESCLVCDIPDILTPRKVDRMSANQLTELAAESDEVQSQRLALQNEVRILRDGLRRCQKHRPRELTAPAVPSRPSTPAGNPTRPSGLDSSQHRAVTTSSQPRLSPSPAPPASTPAANTQAPATPSLFQSAATTSAPPQTSSTGSIFSHSGGTTSVFAATSAPAAATAPPATSLFSPPVFNLSETPTYRPNASATLFPSTSNSTPPQFNVSSFGNPSNASTSGLFGSSSPWNTAAPANSMSSPGLFAANATTAQAGGVATRSTTTTTTAGNGGSRTSTGHSSFVFPSTANNNGGSTNNNVNTGGGSSSSGTGAFGA</sequence>
<dbReference type="PROSITE" id="PS51388">
    <property type="entry name" value="GED"/>
    <property type="match status" value="1"/>
</dbReference>
<dbReference type="GO" id="GO:0008017">
    <property type="term" value="F:microtubule binding"/>
    <property type="evidence" value="ECO:0007669"/>
    <property type="project" value="TreeGrafter"/>
</dbReference>
<protein>
    <submittedName>
        <fullName evidence="6">Interferon-induced GTP-binding protein Mx3</fullName>
    </submittedName>
</protein>
<dbReference type="AlphaFoldDB" id="A0AAN7H9X8"/>
<dbReference type="GO" id="GO:0005525">
    <property type="term" value="F:GTP binding"/>
    <property type="evidence" value="ECO:0007669"/>
    <property type="project" value="InterPro"/>
</dbReference>
<evidence type="ECO:0000256" key="2">
    <source>
        <dbReference type="ARBA" id="ARBA00023134"/>
    </source>
</evidence>
<feature type="domain" description="GED" evidence="4">
    <location>
        <begin position="655"/>
        <end position="758"/>
    </location>
</feature>
<dbReference type="SMART" id="SM00053">
    <property type="entry name" value="DYNc"/>
    <property type="match status" value="1"/>
</dbReference>
<gene>
    <name evidence="6" type="ORF">C8A03DRAFT_16344</name>
</gene>
<feature type="compositionally biased region" description="Polar residues" evidence="3">
    <location>
        <begin position="766"/>
        <end position="790"/>
    </location>
</feature>
<organism evidence="6 7">
    <name type="scientific">Achaetomium macrosporum</name>
    <dbReference type="NCBI Taxonomy" id="79813"/>
    <lineage>
        <taxon>Eukaryota</taxon>
        <taxon>Fungi</taxon>
        <taxon>Dikarya</taxon>
        <taxon>Ascomycota</taxon>
        <taxon>Pezizomycotina</taxon>
        <taxon>Sordariomycetes</taxon>
        <taxon>Sordariomycetidae</taxon>
        <taxon>Sordariales</taxon>
        <taxon>Chaetomiaceae</taxon>
        <taxon>Achaetomium</taxon>
    </lineage>
</organism>
<dbReference type="Gene3D" id="3.40.50.300">
    <property type="entry name" value="P-loop containing nucleotide triphosphate hydrolases"/>
    <property type="match status" value="1"/>
</dbReference>
<dbReference type="InterPro" id="IPR045063">
    <property type="entry name" value="Dynamin_N"/>
</dbReference>
<evidence type="ECO:0000259" key="5">
    <source>
        <dbReference type="PROSITE" id="PS51718"/>
    </source>
</evidence>
<dbReference type="GO" id="GO:0016020">
    <property type="term" value="C:membrane"/>
    <property type="evidence" value="ECO:0007669"/>
    <property type="project" value="TreeGrafter"/>
</dbReference>
<dbReference type="InterPro" id="IPR022812">
    <property type="entry name" value="Dynamin"/>
</dbReference>
<feature type="region of interest" description="Disordered" evidence="3">
    <location>
        <begin position="747"/>
        <end position="839"/>
    </location>
</feature>
<dbReference type="EMBL" id="MU860157">
    <property type="protein sequence ID" value="KAK4237077.1"/>
    <property type="molecule type" value="Genomic_DNA"/>
</dbReference>
<dbReference type="Proteomes" id="UP001303760">
    <property type="component" value="Unassembled WGS sequence"/>
</dbReference>
<dbReference type="CDD" id="cd08771">
    <property type="entry name" value="DLP_1"/>
    <property type="match status" value="1"/>
</dbReference>
<dbReference type="GO" id="GO:0048312">
    <property type="term" value="P:intracellular distribution of mitochondria"/>
    <property type="evidence" value="ECO:0007669"/>
    <property type="project" value="TreeGrafter"/>
</dbReference>
<feature type="compositionally biased region" description="Low complexity" evidence="3">
    <location>
        <begin position="806"/>
        <end position="835"/>
    </location>
</feature>
<name>A0AAN7H9X8_9PEZI</name>
<evidence type="ECO:0000256" key="1">
    <source>
        <dbReference type="ARBA" id="ARBA00022741"/>
    </source>
</evidence>
<evidence type="ECO:0000313" key="7">
    <source>
        <dbReference type="Proteomes" id="UP001303760"/>
    </source>
</evidence>
<dbReference type="GO" id="GO:0005739">
    <property type="term" value="C:mitochondrion"/>
    <property type="evidence" value="ECO:0007669"/>
    <property type="project" value="TreeGrafter"/>
</dbReference>
<dbReference type="InterPro" id="IPR001401">
    <property type="entry name" value="Dynamin_GTPase"/>
</dbReference>
<evidence type="ECO:0000313" key="6">
    <source>
        <dbReference type="EMBL" id="KAK4237077.1"/>
    </source>
</evidence>
<dbReference type="SUPFAM" id="SSF52540">
    <property type="entry name" value="P-loop containing nucleoside triphosphate hydrolases"/>
    <property type="match status" value="1"/>
</dbReference>
<dbReference type="GO" id="GO:0016559">
    <property type="term" value="P:peroxisome fission"/>
    <property type="evidence" value="ECO:0007669"/>
    <property type="project" value="TreeGrafter"/>
</dbReference>
<dbReference type="FunFam" id="3.40.50.300:FF:001425">
    <property type="entry name" value="Dynamin GTPase, putative"/>
    <property type="match status" value="1"/>
</dbReference>
<dbReference type="GO" id="GO:0003924">
    <property type="term" value="F:GTPase activity"/>
    <property type="evidence" value="ECO:0007669"/>
    <property type="project" value="InterPro"/>
</dbReference>
<dbReference type="GO" id="GO:0006897">
    <property type="term" value="P:endocytosis"/>
    <property type="evidence" value="ECO:0007669"/>
    <property type="project" value="TreeGrafter"/>
</dbReference>
<dbReference type="PANTHER" id="PTHR11566:SF149">
    <property type="entry name" value="GTPASE, PUTATIVE (AFU_ORTHOLOGUE AFUA_6G11890)-RELATED"/>
    <property type="match status" value="1"/>
</dbReference>
<keyword evidence="2" id="KW-0342">GTP-binding</keyword>
<dbReference type="GO" id="GO:0000266">
    <property type="term" value="P:mitochondrial fission"/>
    <property type="evidence" value="ECO:0007669"/>
    <property type="project" value="TreeGrafter"/>
</dbReference>
<feature type="compositionally biased region" description="Low complexity" evidence="3">
    <location>
        <begin position="979"/>
        <end position="993"/>
    </location>
</feature>
<feature type="domain" description="Dynamin-type G" evidence="5">
    <location>
        <begin position="45"/>
        <end position="335"/>
    </location>
</feature>
<keyword evidence="1" id="KW-0547">Nucleotide-binding</keyword>
<keyword evidence="7" id="KW-1185">Reference proteome</keyword>
<dbReference type="GO" id="GO:0005874">
    <property type="term" value="C:microtubule"/>
    <property type="evidence" value="ECO:0007669"/>
    <property type="project" value="TreeGrafter"/>
</dbReference>
<dbReference type="PRINTS" id="PR00195">
    <property type="entry name" value="DYNAMIN"/>
</dbReference>
<dbReference type="PANTHER" id="PTHR11566">
    <property type="entry name" value="DYNAMIN"/>
    <property type="match status" value="1"/>
</dbReference>
<evidence type="ECO:0000256" key="3">
    <source>
        <dbReference type="SAM" id="MobiDB-lite"/>
    </source>
</evidence>
<accession>A0AAN7H9X8</accession>
<feature type="compositionally biased region" description="Low complexity" evidence="3">
    <location>
        <begin position="948"/>
        <end position="971"/>
    </location>
</feature>
<dbReference type="Pfam" id="PF00350">
    <property type="entry name" value="Dynamin_N"/>
    <property type="match status" value="1"/>
</dbReference>
<reference evidence="6" key="1">
    <citation type="journal article" date="2023" name="Mol. Phylogenet. Evol.">
        <title>Genome-scale phylogeny and comparative genomics of the fungal order Sordariales.</title>
        <authorList>
            <person name="Hensen N."/>
            <person name="Bonometti L."/>
            <person name="Westerberg I."/>
            <person name="Brannstrom I.O."/>
            <person name="Guillou S."/>
            <person name="Cros-Aarteil S."/>
            <person name="Calhoun S."/>
            <person name="Haridas S."/>
            <person name="Kuo A."/>
            <person name="Mondo S."/>
            <person name="Pangilinan J."/>
            <person name="Riley R."/>
            <person name="LaButti K."/>
            <person name="Andreopoulos B."/>
            <person name="Lipzen A."/>
            <person name="Chen C."/>
            <person name="Yan M."/>
            <person name="Daum C."/>
            <person name="Ng V."/>
            <person name="Clum A."/>
            <person name="Steindorff A."/>
            <person name="Ohm R.A."/>
            <person name="Martin F."/>
            <person name="Silar P."/>
            <person name="Natvig D.O."/>
            <person name="Lalanne C."/>
            <person name="Gautier V."/>
            <person name="Ament-Velasquez S.L."/>
            <person name="Kruys A."/>
            <person name="Hutchinson M.I."/>
            <person name="Powell A.J."/>
            <person name="Barry K."/>
            <person name="Miller A.N."/>
            <person name="Grigoriev I.V."/>
            <person name="Debuchy R."/>
            <person name="Gladieux P."/>
            <person name="Hiltunen Thoren M."/>
            <person name="Johannesson H."/>
        </authorList>
    </citation>
    <scope>NUCLEOTIDE SEQUENCE</scope>
    <source>
        <strain evidence="6">CBS 532.94</strain>
    </source>
</reference>
<dbReference type="InterPro" id="IPR000375">
    <property type="entry name" value="Dynamin_stalk"/>
</dbReference>
<dbReference type="InterPro" id="IPR027417">
    <property type="entry name" value="P-loop_NTPase"/>
</dbReference>
<dbReference type="InterPro" id="IPR030381">
    <property type="entry name" value="G_DYNAMIN_dom"/>
</dbReference>
<proteinExistence type="predicted"/>
<dbReference type="InterPro" id="IPR020850">
    <property type="entry name" value="GED_dom"/>
</dbReference>
<feature type="region of interest" description="Disordered" evidence="3">
    <location>
        <begin position="432"/>
        <end position="463"/>
    </location>
</feature>
<feature type="region of interest" description="Disordered" evidence="3">
    <location>
        <begin position="948"/>
        <end position="1008"/>
    </location>
</feature>
<reference evidence="6" key="2">
    <citation type="submission" date="2023-05" db="EMBL/GenBank/DDBJ databases">
        <authorList>
            <consortium name="Lawrence Berkeley National Laboratory"/>
            <person name="Steindorff A."/>
            <person name="Hensen N."/>
            <person name="Bonometti L."/>
            <person name="Westerberg I."/>
            <person name="Brannstrom I.O."/>
            <person name="Guillou S."/>
            <person name="Cros-Aarteil S."/>
            <person name="Calhoun S."/>
            <person name="Haridas S."/>
            <person name="Kuo A."/>
            <person name="Mondo S."/>
            <person name="Pangilinan J."/>
            <person name="Riley R."/>
            <person name="Labutti K."/>
            <person name="Andreopoulos B."/>
            <person name="Lipzen A."/>
            <person name="Chen C."/>
            <person name="Yanf M."/>
            <person name="Daum C."/>
            <person name="Ng V."/>
            <person name="Clum A."/>
            <person name="Ohm R."/>
            <person name="Martin F."/>
            <person name="Silar P."/>
            <person name="Natvig D."/>
            <person name="Lalanne C."/>
            <person name="Gautier V."/>
            <person name="Ament-Velasquez S.L."/>
            <person name="Kruys A."/>
            <person name="Hutchinson M.I."/>
            <person name="Powell A.J."/>
            <person name="Barry K."/>
            <person name="Miller A.N."/>
            <person name="Grigoriev I.V."/>
            <person name="Debuchy R."/>
            <person name="Gladieux P."/>
            <person name="Thoren M.H."/>
            <person name="Johannesson H."/>
        </authorList>
    </citation>
    <scope>NUCLEOTIDE SEQUENCE</scope>
    <source>
        <strain evidence="6">CBS 532.94</strain>
    </source>
</reference>